<evidence type="ECO:0000313" key="2">
    <source>
        <dbReference type="Proteomes" id="UP001276564"/>
    </source>
</evidence>
<protein>
    <submittedName>
        <fullName evidence="1">Uncharacterized protein</fullName>
    </submittedName>
</protein>
<accession>A0ABU5APW8</accession>
<gene>
    <name evidence="1" type="ORF">RFM23_17170</name>
</gene>
<reference evidence="1 2" key="1">
    <citation type="submission" date="2023-08" db="EMBL/GenBank/DDBJ databases">
        <title>Implementing the SeqCode for naming new Mesorhizobium species isolated from Vachellia karroo root nodules.</title>
        <authorList>
            <person name="Van Lill M."/>
        </authorList>
    </citation>
    <scope>NUCLEOTIDE SEQUENCE [LARGE SCALE GENOMIC DNA]</scope>
    <source>
        <strain evidence="1 2">VK4B</strain>
    </source>
</reference>
<proteinExistence type="predicted"/>
<name>A0ABU5APW8_9HYPH</name>
<keyword evidence="2" id="KW-1185">Reference proteome</keyword>
<evidence type="ECO:0000313" key="1">
    <source>
        <dbReference type="EMBL" id="MDX8539353.1"/>
    </source>
</evidence>
<dbReference type="RefSeq" id="WP_320320875.1">
    <property type="nucleotide sequence ID" value="NZ_JAVIIP010000008.1"/>
</dbReference>
<dbReference type="Proteomes" id="UP001276564">
    <property type="component" value="Unassembled WGS sequence"/>
</dbReference>
<sequence>MIYSLFRRTERWAPATTGEHGEPLFTPEFALELTRLHLSGLGDESGAASEATPDRLKQVLQSPELLLAYELVPEIIAEYSLRKLSAPKAFDYVLSDRHGRAYAFNVARHPVVRPVHDALARQLLPAFTVETVGKASSYAATVSSALNAGQQLENLSVCVAPIGLGLHRDKLEIK</sequence>
<dbReference type="EMBL" id="JAVIIP010000008">
    <property type="protein sequence ID" value="MDX8539353.1"/>
    <property type="molecule type" value="Genomic_DNA"/>
</dbReference>
<organism evidence="1 2">
    <name type="scientific">Mesorhizobium abyssinicae</name>
    <dbReference type="NCBI Taxonomy" id="1209958"/>
    <lineage>
        <taxon>Bacteria</taxon>
        <taxon>Pseudomonadati</taxon>
        <taxon>Pseudomonadota</taxon>
        <taxon>Alphaproteobacteria</taxon>
        <taxon>Hyphomicrobiales</taxon>
        <taxon>Phyllobacteriaceae</taxon>
        <taxon>Mesorhizobium</taxon>
    </lineage>
</organism>
<comment type="caution">
    <text evidence="1">The sequence shown here is derived from an EMBL/GenBank/DDBJ whole genome shotgun (WGS) entry which is preliminary data.</text>
</comment>